<evidence type="ECO:0000313" key="3">
    <source>
        <dbReference type="Proteomes" id="UP000318017"/>
    </source>
</evidence>
<reference evidence="2 3" key="1">
    <citation type="submission" date="2019-02" db="EMBL/GenBank/DDBJ databases">
        <title>Deep-cultivation of Planctomycetes and their phenomic and genomic characterization uncovers novel biology.</title>
        <authorList>
            <person name="Wiegand S."/>
            <person name="Jogler M."/>
            <person name="Boedeker C."/>
            <person name="Pinto D."/>
            <person name="Vollmers J."/>
            <person name="Rivas-Marin E."/>
            <person name="Kohn T."/>
            <person name="Peeters S.H."/>
            <person name="Heuer A."/>
            <person name="Rast P."/>
            <person name="Oberbeckmann S."/>
            <person name="Bunk B."/>
            <person name="Jeske O."/>
            <person name="Meyerdierks A."/>
            <person name="Storesund J.E."/>
            <person name="Kallscheuer N."/>
            <person name="Luecker S."/>
            <person name="Lage O.M."/>
            <person name="Pohl T."/>
            <person name="Merkel B.J."/>
            <person name="Hornburger P."/>
            <person name="Mueller R.-W."/>
            <person name="Bruemmer F."/>
            <person name="Labrenz M."/>
            <person name="Spormann A.M."/>
            <person name="Op den Camp H."/>
            <person name="Overmann J."/>
            <person name="Amann R."/>
            <person name="Jetten M.S.M."/>
            <person name="Mascher T."/>
            <person name="Medema M.H."/>
            <person name="Devos D.P."/>
            <person name="Kaster A.-K."/>
            <person name="Ovreas L."/>
            <person name="Rohde M."/>
            <person name="Galperin M.Y."/>
            <person name="Jogler C."/>
        </authorList>
    </citation>
    <scope>NUCLEOTIDE SEQUENCE [LARGE SCALE GENOMIC DNA]</scope>
    <source>
        <strain evidence="2 3">Q31a</strain>
    </source>
</reference>
<feature type="region of interest" description="Disordered" evidence="1">
    <location>
        <begin position="1"/>
        <end position="47"/>
    </location>
</feature>
<dbReference type="RefSeq" id="WP_145083510.1">
    <property type="nucleotide sequence ID" value="NZ_CP036298.1"/>
</dbReference>
<gene>
    <name evidence="2" type="ORF">Q31a_52990</name>
</gene>
<organism evidence="2 3">
    <name type="scientific">Aureliella helgolandensis</name>
    <dbReference type="NCBI Taxonomy" id="2527968"/>
    <lineage>
        <taxon>Bacteria</taxon>
        <taxon>Pseudomonadati</taxon>
        <taxon>Planctomycetota</taxon>
        <taxon>Planctomycetia</taxon>
        <taxon>Pirellulales</taxon>
        <taxon>Pirellulaceae</taxon>
        <taxon>Aureliella</taxon>
    </lineage>
</organism>
<dbReference type="EMBL" id="CP036298">
    <property type="protein sequence ID" value="QDV26919.1"/>
    <property type="molecule type" value="Genomic_DNA"/>
</dbReference>
<keyword evidence="3" id="KW-1185">Reference proteome</keyword>
<protein>
    <submittedName>
        <fullName evidence="2">Uncharacterized protein</fullName>
    </submittedName>
</protein>
<sequence>MPDYSDLDPNRLKPGLTDGSGNLKPSLVTPDYTGGTPDSASEVKPSLIRPDGSLRPGLLLAGDLKPSLLAVVGGVDSQTIQLGKTTPGDQVATSLSSNYVWASGAYLAEFSGEIQSISLYTSQATGEATLGVWLDSAGTIGELVAVSEAGAPLANDWLTLSASGSIVAGQSYWVGWNFFTNRNVGYDTAVNGTTKFKASAYSSGALEDPFPGSPSVVGRRYPAYLTYQT</sequence>
<accession>A0A518GE98</accession>
<evidence type="ECO:0000313" key="2">
    <source>
        <dbReference type="EMBL" id="QDV26919.1"/>
    </source>
</evidence>
<dbReference type="AlphaFoldDB" id="A0A518GE98"/>
<proteinExistence type="predicted"/>
<dbReference type="KEGG" id="ahel:Q31a_52990"/>
<name>A0A518GE98_9BACT</name>
<dbReference type="OrthoDB" id="304368at2"/>
<dbReference type="Proteomes" id="UP000318017">
    <property type="component" value="Chromosome"/>
</dbReference>
<evidence type="ECO:0000256" key="1">
    <source>
        <dbReference type="SAM" id="MobiDB-lite"/>
    </source>
</evidence>